<accession>A0A1J8PJT3</accession>
<name>A0A1J8PJT3_9AGAM</name>
<dbReference type="Proteomes" id="UP000183567">
    <property type="component" value="Unassembled WGS sequence"/>
</dbReference>
<proteinExistence type="predicted"/>
<protein>
    <submittedName>
        <fullName evidence="1">Uncharacterized protein</fullName>
    </submittedName>
</protein>
<organism evidence="1 2">
    <name type="scientific">Rhizopogon vesiculosus</name>
    <dbReference type="NCBI Taxonomy" id="180088"/>
    <lineage>
        <taxon>Eukaryota</taxon>
        <taxon>Fungi</taxon>
        <taxon>Dikarya</taxon>
        <taxon>Basidiomycota</taxon>
        <taxon>Agaricomycotina</taxon>
        <taxon>Agaricomycetes</taxon>
        <taxon>Agaricomycetidae</taxon>
        <taxon>Boletales</taxon>
        <taxon>Suillineae</taxon>
        <taxon>Rhizopogonaceae</taxon>
        <taxon>Rhizopogon</taxon>
    </lineage>
</organism>
<evidence type="ECO:0000313" key="2">
    <source>
        <dbReference type="Proteomes" id="UP000183567"/>
    </source>
</evidence>
<comment type="caution">
    <text evidence="1">The sequence shown here is derived from an EMBL/GenBank/DDBJ whole genome shotgun (WGS) entry which is preliminary data.</text>
</comment>
<dbReference type="AlphaFoldDB" id="A0A1J8PJT3"/>
<gene>
    <name evidence="1" type="ORF">AZE42_12702</name>
</gene>
<keyword evidence="2" id="KW-1185">Reference proteome</keyword>
<dbReference type="EMBL" id="LVVM01006172">
    <property type="protein sequence ID" value="OJA08839.1"/>
    <property type="molecule type" value="Genomic_DNA"/>
</dbReference>
<evidence type="ECO:0000313" key="1">
    <source>
        <dbReference type="EMBL" id="OJA08839.1"/>
    </source>
</evidence>
<sequence length="77" mass="8318">MTVHREWAQICSLTIVPTVDADAREELAQLNADRVLAQRLAVETGGEPDPAPRTATYVQQVVAPQLVTRITAPEAPA</sequence>
<reference evidence="1 2" key="1">
    <citation type="submission" date="2016-03" db="EMBL/GenBank/DDBJ databases">
        <title>Comparative genomics of the ectomycorrhizal sister species Rhizopogon vinicolor and Rhizopogon vesiculosus (Basidiomycota: Boletales) reveals a divergence of the mating type B locus.</title>
        <authorList>
            <person name="Mujic A.B."/>
            <person name="Kuo A."/>
            <person name="Tritt A."/>
            <person name="Lipzen A."/>
            <person name="Chen C."/>
            <person name="Johnson J."/>
            <person name="Sharma A."/>
            <person name="Barry K."/>
            <person name="Grigoriev I.V."/>
            <person name="Spatafora J.W."/>
        </authorList>
    </citation>
    <scope>NUCLEOTIDE SEQUENCE [LARGE SCALE GENOMIC DNA]</scope>
    <source>
        <strain evidence="1 2">AM-OR11-056</strain>
    </source>
</reference>